<evidence type="ECO:0000256" key="4">
    <source>
        <dbReference type="ARBA" id="ARBA00022679"/>
    </source>
</evidence>
<dbReference type="GO" id="GO:0000155">
    <property type="term" value="F:phosphorelay sensor kinase activity"/>
    <property type="evidence" value="ECO:0007669"/>
    <property type="project" value="InterPro"/>
</dbReference>
<evidence type="ECO:0000313" key="9">
    <source>
        <dbReference type="EMBL" id="GCE27520.1"/>
    </source>
</evidence>
<dbReference type="InterPro" id="IPR036097">
    <property type="entry name" value="HisK_dim/P_sf"/>
</dbReference>
<keyword evidence="4" id="KW-0808">Transferase</keyword>
<gene>
    <name evidence="9" type="ORF">KDA_30040</name>
</gene>
<dbReference type="FunFam" id="3.30.565.10:FF:000006">
    <property type="entry name" value="Sensor histidine kinase WalK"/>
    <property type="match status" value="1"/>
</dbReference>
<dbReference type="InterPro" id="IPR003661">
    <property type="entry name" value="HisK_dim/P_dom"/>
</dbReference>
<keyword evidence="10" id="KW-1185">Reference proteome</keyword>
<dbReference type="PANTHER" id="PTHR43547:SF2">
    <property type="entry name" value="HYBRID SIGNAL TRANSDUCTION HISTIDINE KINASE C"/>
    <property type="match status" value="1"/>
</dbReference>
<dbReference type="RefSeq" id="WP_126627857.1">
    <property type="nucleotide sequence ID" value="NZ_BIFT01000001.1"/>
</dbReference>
<keyword evidence="3" id="KW-0597">Phosphoprotein</keyword>
<dbReference type="PANTHER" id="PTHR43547">
    <property type="entry name" value="TWO-COMPONENT HISTIDINE KINASE"/>
    <property type="match status" value="1"/>
</dbReference>
<dbReference type="Proteomes" id="UP000287171">
    <property type="component" value="Unassembled WGS sequence"/>
</dbReference>
<dbReference type="InterPro" id="IPR005467">
    <property type="entry name" value="His_kinase_dom"/>
</dbReference>
<dbReference type="Pfam" id="PF02518">
    <property type="entry name" value="HATPase_c"/>
    <property type="match status" value="1"/>
</dbReference>
<keyword evidence="6" id="KW-0902">Two-component regulatory system</keyword>
<accession>A0A402B899</accession>
<evidence type="ECO:0000256" key="1">
    <source>
        <dbReference type="ARBA" id="ARBA00000085"/>
    </source>
</evidence>
<dbReference type="PROSITE" id="PS50109">
    <property type="entry name" value="HIS_KIN"/>
    <property type="match status" value="1"/>
</dbReference>
<feature type="domain" description="Histidine kinase" evidence="8">
    <location>
        <begin position="46"/>
        <end position="273"/>
    </location>
</feature>
<dbReference type="Pfam" id="PF00512">
    <property type="entry name" value="HisKA"/>
    <property type="match status" value="1"/>
</dbReference>
<feature type="compositionally biased region" description="Polar residues" evidence="7">
    <location>
        <begin position="1"/>
        <end position="16"/>
    </location>
</feature>
<dbReference type="SUPFAM" id="SSF47384">
    <property type="entry name" value="Homodimeric domain of signal transducing histidine kinase"/>
    <property type="match status" value="1"/>
</dbReference>
<name>A0A402B899_9CHLR</name>
<dbReference type="SUPFAM" id="SSF55874">
    <property type="entry name" value="ATPase domain of HSP90 chaperone/DNA topoisomerase II/histidine kinase"/>
    <property type="match status" value="1"/>
</dbReference>
<organism evidence="9 10">
    <name type="scientific">Dictyobacter alpinus</name>
    <dbReference type="NCBI Taxonomy" id="2014873"/>
    <lineage>
        <taxon>Bacteria</taxon>
        <taxon>Bacillati</taxon>
        <taxon>Chloroflexota</taxon>
        <taxon>Ktedonobacteria</taxon>
        <taxon>Ktedonobacterales</taxon>
        <taxon>Dictyobacteraceae</taxon>
        <taxon>Dictyobacter</taxon>
    </lineage>
</organism>
<comment type="caution">
    <text evidence="9">The sequence shown here is derived from an EMBL/GenBank/DDBJ whole genome shotgun (WGS) entry which is preliminary data.</text>
</comment>
<evidence type="ECO:0000256" key="5">
    <source>
        <dbReference type="ARBA" id="ARBA00022777"/>
    </source>
</evidence>
<dbReference type="EMBL" id="BIFT01000001">
    <property type="protein sequence ID" value="GCE27520.1"/>
    <property type="molecule type" value="Genomic_DNA"/>
</dbReference>
<keyword evidence="5" id="KW-0418">Kinase</keyword>
<feature type="region of interest" description="Disordered" evidence="7">
    <location>
        <begin position="1"/>
        <end position="24"/>
    </location>
</feature>
<protein>
    <recommendedName>
        <fullName evidence="2">histidine kinase</fullName>
        <ecNumber evidence="2">2.7.13.3</ecNumber>
    </recommendedName>
</protein>
<dbReference type="SMART" id="SM00387">
    <property type="entry name" value="HATPase_c"/>
    <property type="match status" value="1"/>
</dbReference>
<evidence type="ECO:0000256" key="6">
    <source>
        <dbReference type="ARBA" id="ARBA00023012"/>
    </source>
</evidence>
<dbReference type="InterPro" id="IPR003594">
    <property type="entry name" value="HATPase_dom"/>
</dbReference>
<dbReference type="EC" id="2.7.13.3" evidence="2"/>
<evidence type="ECO:0000313" key="10">
    <source>
        <dbReference type="Proteomes" id="UP000287171"/>
    </source>
</evidence>
<reference evidence="10" key="1">
    <citation type="submission" date="2018-12" db="EMBL/GenBank/DDBJ databases">
        <title>Tengunoibacter tsumagoiensis gen. nov., sp. nov., Dictyobacter kobayashii sp. nov., D. alpinus sp. nov., and D. joshuensis sp. nov. and description of Dictyobacteraceae fam. nov. within the order Ktedonobacterales isolated from Tengu-no-mugimeshi.</title>
        <authorList>
            <person name="Wang C.M."/>
            <person name="Zheng Y."/>
            <person name="Sakai Y."/>
            <person name="Toyoda A."/>
            <person name="Minakuchi Y."/>
            <person name="Abe K."/>
            <person name="Yokota A."/>
            <person name="Yabe S."/>
        </authorList>
    </citation>
    <scope>NUCLEOTIDE SEQUENCE [LARGE SCALE GENOMIC DNA]</scope>
    <source>
        <strain evidence="10">Uno16</strain>
    </source>
</reference>
<dbReference type="SMART" id="SM00388">
    <property type="entry name" value="HisKA"/>
    <property type="match status" value="1"/>
</dbReference>
<evidence type="ECO:0000256" key="7">
    <source>
        <dbReference type="SAM" id="MobiDB-lite"/>
    </source>
</evidence>
<dbReference type="CDD" id="cd00082">
    <property type="entry name" value="HisKA"/>
    <property type="match status" value="1"/>
</dbReference>
<dbReference type="InterPro" id="IPR004358">
    <property type="entry name" value="Sig_transdc_His_kin-like_C"/>
</dbReference>
<evidence type="ECO:0000256" key="3">
    <source>
        <dbReference type="ARBA" id="ARBA00022553"/>
    </source>
</evidence>
<dbReference type="Gene3D" id="3.30.565.10">
    <property type="entry name" value="Histidine kinase-like ATPase, C-terminal domain"/>
    <property type="match status" value="1"/>
</dbReference>
<comment type="catalytic activity">
    <reaction evidence="1">
        <text>ATP + protein L-histidine = ADP + protein N-phospho-L-histidine.</text>
        <dbReference type="EC" id="2.7.13.3"/>
    </reaction>
</comment>
<dbReference type="PRINTS" id="PR00344">
    <property type="entry name" value="BCTRLSENSOR"/>
</dbReference>
<dbReference type="Gene3D" id="1.10.287.130">
    <property type="match status" value="1"/>
</dbReference>
<dbReference type="AlphaFoldDB" id="A0A402B899"/>
<sequence>MERRTSPQNVPVQVNSQHEREGERSEAIVASSRESLHPHPEDFLAHVIHELKTPLTVIKGNIQLTNRHLQRHRRQPEIIPDYLAEATLLQVIDQQVDRVNMLLSNLQDVFRIQSGKMELCTVPCELVSLVRHTVHSYTRKSNNAREIRMDLPEHQEFHVHIDPLKIEQVINHYLNNAIQYSPADTPIDISVRPATTGVCCSVRDAGMGIASQQLENIWDNFVRRDGSPKYTDRSSGLGVGLYISKSIIEQHHGQVGIQSKPGEGTTAWFTLPL</sequence>
<evidence type="ECO:0000256" key="2">
    <source>
        <dbReference type="ARBA" id="ARBA00012438"/>
    </source>
</evidence>
<dbReference type="OrthoDB" id="152194at2"/>
<proteinExistence type="predicted"/>
<evidence type="ECO:0000259" key="8">
    <source>
        <dbReference type="PROSITE" id="PS50109"/>
    </source>
</evidence>
<dbReference type="InterPro" id="IPR036890">
    <property type="entry name" value="HATPase_C_sf"/>
</dbReference>